<keyword evidence="5 8" id="KW-0653">Protein transport</keyword>
<evidence type="ECO:0000259" key="10">
    <source>
        <dbReference type="Pfam" id="PF01618"/>
    </source>
</evidence>
<dbReference type="Pfam" id="PF01618">
    <property type="entry name" value="MotA_ExbB"/>
    <property type="match status" value="1"/>
</dbReference>
<feature type="transmembrane region" description="Helical" evidence="9">
    <location>
        <begin position="89"/>
        <end position="108"/>
    </location>
</feature>
<name>A0A4V1C8Z8_9GAMM</name>
<evidence type="ECO:0000256" key="4">
    <source>
        <dbReference type="ARBA" id="ARBA00022692"/>
    </source>
</evidence>
<sequence length="170" mass="18623">MPSNLLYNDGLNSRTLHGKLANIMEFLKLYLDITVFSLLGLMSFIMVWLAIERKLFFSRIELNQYDSLEALKVASTNNLTTIASIGSNAPYVGLLGTVLGILVTFYELGLNNQIETGQIMMGLALALKATAGGIALAIPSIIIYNGLLRKVDVIELEYQAHQKKSASSHS</sequence>
<comment type="similarity">
    <text evidence="8">Belongs to the exbB/tolQ family.</text>
</comment>
<evidence type="ECO:0000256" key="6">
    <source>
        <dbReference type="ARBA" id="ARBA00022989"/>
    </source>
</evidence>
<protein>
    <submittedName>
        <fullName evidence="11">Biopolymer transport protein ExbB</fullName>
    </submittedName>
</protein>
<dbReference type="PANTHER" id="PTHR30625">
    <property type="entry name" value="PROTEIN TOLQ"/>
    <property type="match status" value="1"/>
</dbReference>
<dbReference type="EMBL" id="CP032096">
    <property type="protein sequence ID" value="QBZ83654.1"/>
    <property type="molecule type" value="Genomic_DNA"/>
</dbReference>
<feature type="transmembrane region" description="Helical" evidence="9">
    <location>
        <begin position="120"/>
        <end position="144"/>
    </location>
</feature>
<gene>
    <name evidence="11" type="primary">exbB_2</name>
    <name evidence="11" type="ORF">GHNINEIG_01715</name>
</gene>
<evidence type="ECO:0000256" key="7">
    <source>
        <dbReference type="ARBA" id="ARBA00023136"/>
    </source>
</evidence>
<dbReference type="OrthoDB" id="9805133at2"/>
<evidence type="ECO:0000313" key="12">
    <source>
        <dbReference type="Proteomes" id="UP000296201"/>
    </source>
</evidence>
<dbReference type="GO" id="GO:0055085">
    <property type="term" value="P:transmembrane transport"/>
    <property type="evidence" value="ECO:0007669"/>
    <property type="project" value="InterPro"/>
</dbReference>
<dbReference type="NCBIfam" id="TIGR02805">
    <property type="entry name" value="exbB2"/>
    <property type="match status" value="1"/>
</dbReference>
<dbReference type="InterPro" id="IPR002898">
    <property type="entry name" value="MotA_ExbB_proton_chnl"/>
</dbReference>
<evidence type="ECO:0000256" key="3">
    <source>
        <dbReference type="ARBA" id="ARBA00022475"/>
    </source>
</evidence>
<dbReference type="InterPro" id="IPR014172">
    <property type="entry name" value="TonB_ExbB_2"/>
</dbReference>
<reference evidence="11 12" key="1">
    <citation type="submission" date="2018-08" db="EMBL/GenBank/DDBJ databases">
        <title>Horizontal acquisition of hydrogen conversion ability and other habitat adaptations in Hydrogenovibrio crunogenus strains.</title>
        <authorList>
            <person name="Gonnella G."/>
            <person name="Adam N."/>
            <person name="Perner M."/>
        </authorList>
    </citation>
    <scope>NUCLEOTIDE SEQUENCE [LARGE SCALE GENOMIC DNA]</scope>
    <source>
        <strain evidence="11 12">SP-41</strain>
    </source>
</reference>
<evidence type="ECO:0000256" key="1">
    <source>
        <dbReference type="ARBA" id="ARBA00004651"/>
    </source>
</evidence>
<evidence type="ECO:0000256" key="2">
    <source>
        <dbReference type="ARBA" id="ARBA00022448"/>
    </source>
</evidence>
<feature type="domain" description="MotA/TolQ/ExbB proton channel" evidence="10">
    <location>
        <begin position="70"/>
        <end position="159"/>
    </location>
</feature>
<keyword evidence="12" id="KW-1185">Reference proteome</keyword>
<dbReference type="Proteomes" id="UP000296201">
    <property type="component" value="Chromosome"/>
</dbReference>
<feature type="transmembrane region" description="Helical" evidence="9">
    <location>
        <begin position="29"/>
        <end position="51"/>
    </location>
</feature>
<organism evidence="11 12">
    <name type="scientific">Hydrogenovibrio crunogenus</name>
    <dbReference type="NCBI Taxonomy" id="39765"/>
    <lineage>
        <taxon>Bacteria</taxon>
        <taxon>Pseudomonadati</taxon>
        <taxon>Pseudomonadota</taxon>
        <taxon>Gammaproteobacteria</taxon>
        <taxon>Thiotrichales</taxon>
        <taxon>Piscirickettsiaceae</taxon>
        <taxon>Hydrogenovibrio</taxon>
    </lineage>
</organism>
<dbReference type="GO" id="GO:0005886">
    <property type="term" value="C:plasma membrane"/>
    <property type="evidence" value="ECO:0007669"/>
    <property type="project" value="UniProtKB-SubCell"/>
</dbReference>
<keyword evidence="6 9" id="KW-1133">Transmembrane helix</keyword>
<evidence type="ECO:0000256" key="8">
    <source>
        <dbReference type="RuleBase" id="RU004057"/>
    </source>
</evidence>
<evidence type="ECO:0000256" key="5">
    <source>
        <dbReference type="ARBA" id="ARBA00022927"/>
    </source>
</evidence>
<keyword evidence="2 8" id="KW-0813">Transport</keyword>
<dbReference type="GO" id="GO:0017038">
    <property type="term" value="P:protein import"/>
    <property type="evidence" value="ECO:0007669"/>
    <property type="project" value="TreeGrafter"/>
</dbReference>
<accession>A0A4V1C8Z8</accession>
<keyword evidence="4 9" id="KW-0812">Transmembrane</keyword>
<keyword evidence="7 9" id="KW-0472">Membrane</keyword>
<comment type="subcellular location">
    <subcellularLocation>
        <location evidence="1">Cell membrane</location>
        <topology evidence="1">Multi-pass membrane protein</topology>
    </subcellularLocation>
    <subcellularLocation>
        <location evidence="8">Membrane</location>
        <topology evidence="8">Multi-pass membrane protein</topology>
    </subcellularLocation>
</comment>
<dbReference type="AlphaFoldDB" id="A0A4V1C8Z8"/>
<keyword evidence="3" id="KW-1003">Cell membrane</keyword>
<evidence type="ECO:0000313" key="11">
    <source>
        <dbReference type="EMBL" id="QBZ83654.1"/>
    </source>
</evidence>
<dbReference type="PANTHER" id="PTHR30625:SF15">
    <property type="entry name" value="BIOPOLYMER TRANSPORT PROTEIN EXBB"/>
    <property type="match status" value="1"/>
</dbReference>
<proteinExistence type="inferred from homology"/>
<evidence type="ECO:0000256" key="9">
    <source>
        <dbReference type="SAM" id="Phobius"/>
    </source>
</evidence>
<dbReference type="InterPro" id="IPR050790">
    <property type="entry name" value="ExbB/TolQ_transport"/>
</dbReference>